<proteinExistence type="predicted"/>
<evidence type="ECO:0000256" key="1">
    <source>
        <dbReference type="SAM" id="Phobius"/>
    </source>
</evidence>
<gene>
    <name evidence="2" type="ORF">IEQ44_16615</name>
</gene>
<protein>
    <submittedName>
        <fullName evidence="2">Uncharacterized protein</fullName>
    </submittedName>
</protein>
<accession>A0ABR9RYG4</accession>
<name>A0ABR9RYG4_9ACTN</name>
<dbReference type="EMBL" id="JADCSA010001328">
    <property type="protein sequence ID" value="MBE7326252.1"/>
    <property type="molecule type" value="Genomic_DNA"/>
</dbReference>
<dbReference type="Proteomes" id="UP000756387">
    <property type="component" value="Unassembled WGS sequence"/>
</dbReference>
<keyword evidence="1" id="KW-1133">Transmembrane helix</keyword>
<feature type="transmembrane region" description="Helical" evidence="1">
    <location>
        <begin position="20"/>
        <end position="44"/>
    </location>
</feature>
<reference evidence="2 3" key="1">
    <citation type="submission" date="2020-10" db="EMBL/GenBank/DDBJ databases">
        <title>Nocardioides sp. isolated from sludge.</title>
        <authorList>
            <person name="Zhang X."/>
        </authorList>
    </citation>
    <scope>NUCLEOTIDE SEQUENCE [LARGE SCALE GENOMIC DNA]</scope>
    <source>
        <strain evidence="2 3">Y6</strain>
    </source>
</reference>
<keyword evidence="1" id="KW-0472">Membrane</keyword>
<evidence type="ECO:0000313" key="3">
    <source>
        <dbReference type="Proteomes" id="UP000756387"/>
    </source>
</evidence>
<comment type="caution">
    <text evidence="2">The sequence shown here is derived from an EMBL/GenBank/DDBJ whole genome shotgun (WGS) entry which is preliminary data.</text>
</comment>
<keyword evidence="3" id="KW-1185">Reference proteome</keyword>
<keyword evidence="1" id="KW-0812">Transmembrane</keyword>
<evidence type="ECO:0000313" key="2">
    <source>
        <dbReference type="EMBL" id="MBE7326252.1"/>
    </source>
</evidence>
<organism evidence="2 3">
    <name type="scientific">Nocardioides malaquae</name>
    <dbReference type="NCBI Taxonomy" id="2773426"/>
    <lineage>
        <taxon>Bacteria</taxon>
        <taxon>Bacillati</taxon>
        <taxon>Actinomycetota</taxon>
        <taxon>Actinomycetes</taxon>
        <taxon>Propionibacteriales</taxon>
        <taxon>Nocardioidaceae</taxon>
        <taxon>Nocardioides</taxon>
    </lineage>
</organism>
<sequence length="56" mass="6279">MRGGVRGAHHHGPLLVRVVLVLMMMLLPLPQVIGQILPLLLLLLERQVLEFLCALF</sequence>